<dbReference type="RefSeq" id="WP_200065970.1">
    <property type="nucleotide sequence ID" value="NZ_JAEHFW010000001.1"/>
</dbReference>
<feature type="transmembrane region" description="Helical" evidence="1">
    <location>
        <begin position="50"/>
        <end position="71"/>
    </location>
</feature>
<feature type="transmembrane region" description="Helical" evidence="1">
    <location>
        <begin position="110"/>
        <end position="138"/>
    </location>
</feature>
<keyword evidence="1" id="KW-1133">Transmembrane helix</keyword>
<dbReference type="Proteomes" id="UP000613193">
    <property type="component" value="Unassembled WGS sequence"/>
</dbReference>
<name>A0A934PTZ7_9SPHI</name>
<evidence type="ECO:0000313" key="3">
    <source>
        <dbReference type="Proteomes" id="UP000613193"/>
    </source>
</evidence>
<evidence type="ECO:0000256" key="1">
    <source>
        <dbReference type="SAM" id="Phobius"/>
    </source>
</evidence>
<sequence>MKYLLKVIIPLVPFWVFAVLIKFTPFFHYVNAGDTIGEDSVYGLIAYYKVFAPLLMLIAVITQYLMVMPLWNIIRRKPKSTAGIFISMFFISLLLAFGLAYIIWDPVTGYFHFASIGLFMAGVQVFYWTINFLVLYLLDWKVFGKAVSVPITEHSI</sequence>
<keyword evidence="1" id="KW-0812">Transmembrane</keyword>
<proteinExistence type="predicted"/>
<reference evidence="2" key="1">
    <citation type="submission" date="2020-12" db="EMBL/GenBank/DDBJ databases">
        <title>Bacterial novel species Mucilaginibacter sp. SD-g isolated from soil.</title>
        <authorList>
            <person name="Jung H.-Y."/>
        </authorList>
    </citation>
    <scope>NUCLEOTIDE SEQUENCE</scope>
    <source>
        <strain evidence="2">SD-g</strain>
    </source>
</reference>
<accession>A0A934PTZ7</accession>
<keyword evidence="3" id="KW-1185">Reference proteome</keyword>
<organism evidence="2 3">
    <name type="scientific">Mucilaginibacter segetis</name>
    <dbReference type="NCBI Taxonomy" id="2793071"/>
    <lineage>
        <taxon>Bacteria</taxon>
        <taxon>Pseudomonadati</taxon>
        <taxon>Bacteroidota</taxon>
        <taxon>Sphingobacteriia</taxon>
        <taxon>Sphingobacteriales</taxon>
        <taxon>Sphingobacteriaceae</taxon>
        <taxon>Mucilaginibacter</taxon>
    </lineage>
</organism>
<protein>
    <submittedName>
        <fullName evidence="2">Uncharacterized protein</fullName>
    </submittedName>
</protein>
<evidence type="ECO:0000313" key="2">
    <source>
        <dbReference type="EMBL" id="MBK0379532.1"/>
    </source>
</evidence>
<feature type="transmembrane region" description="Helical" evidence="1">
    <location>
        <begin position="7"/>
        <end position="30"/>
    </location>
</feature>
<gene>
    <name evidence="2" type="ORF">I5M19_09450</name>
</gene>
<comment type="caution">
    <text evidence="2">The sequence shown here is derived from an EMBL/GenBank/DDBJ whole genome shotgun (WGS) entry which is preliminary data.</text>
</comment>
<dbReference type="EMBL" id="JAEHFW010000001">
    <property type="protein sequence ID" value="MBK0379532.1"/>
    <property type="molecule type" value="Genomic_DNA"/>
</dbReference>
<feature type="transmembrane region" description="Helical" evidence="1">
    <location>
        <begin position="83"/>
        <end position="104"/>
    </location>
</feature>
<dbReference type="AlphaFoldDB" id="A0A934PTZ7"/>
<keyword evidence="1" id="KW-0472">Membrane</keyword>